<proteinExistence type="predicted"/>
<accession>A0A6C0EC75</accession>
<evidence type="ECO:0000313" key="1">
    <source>
        <dbReference type="EMBL" id="QHT25993.1"/>
    </source>
</evidence>
<sequence>MNDDSYVFLKGPSTNIVIMKKLDDTITNIVDKDKGLFKGNKFYVEKIIDIDGKYVTELPQVNFYYSWDQLQPYLVAGTIIDINMITDHDYYINRGIEYYLTIDQKYKDMCRGNRTNIVNDDEIKVQNVVTLEEVKKTYKKYTDDTSYVYKKDEYDYRKIIILKKLPDTITNESRTNIHDKLHAWYCGNKFYVEKIFNMQTLVEYDSISGYYDYDWQERLPKINYVVGTIVTTKKSADEYIVNESKWIQSFKYTLTLEQAYYHCCEVDVDIQLSSSIPIIQSGKFNTYHMDGSPDVEIEVITEIMDKTLNRWVRVTCREKLIKDDYDYDDNEEHCEQKKIPDDPTIIYQEEYINNKRKN</sequence>
<organism evidence="1">
    <name type="scientific">viral metagenome</name>
    <dbReference type="NCBI Taxonomy" id="1070528"/>
    <lineage>
        <taxon>unclassified sequences</taxon>
        <taxon>metagenomes</taxon>
        <taxon>organismal metagenomes</taxon>
    </lineage>
</organism>
<name>A0A6C0EC75_9ZZZZ</name>
<reference evidence="1" key="1">
    <citation type="journal article" date="2020" name="Nature">
        <title>Giant virus diversity and host interactions through global metagenomics.</title>
        <authorList>
            <person name="Schulz F."/>
            <person name="Roux S."/>
            <person name="Paez-Espino D."/>
            <person name="Jungbluth S."/>
            <person name="Walsh D.A."/>
            <person name="Denef V.J."/>
            <person name="McMahon K.D."/>
            <person name="Konstantinidis K.T."/>
            <person name="Eloe-Fadrosh E.A."/>
            <person name="Kyrpides N.C."/>
            <person name="Woyke T."/>
        </authorList>
    </citation>
    <scope>NUCLEOTIDE SEQUENCE</scope>
    <source>
        <strain evidence="1">GVMAG-M-3300023179-27</strain>
    </source>
</reference>
<dbReference type="AlphaFoldDB" id="A0A6C0EC75"/>
<protein>
    <submittedName>
        <fullName evidence="1">Uncharacterized protein</fullName>
    </submittedName>
</protein>
<dbReference type="EMBL" id="MN739777">
    <property type="protein sequence ID" value="QHT25993.1"/>
    <property type="molecule type" value="Genomic_DNA"/>
</dbReference>